<feature type="domain" description="PIN" evidence="1">
    <location>
        <begin position="8"/>
        <end position="66"/>
    </location>
</feature>
<comment type="caution">
    <text evidence="2">The sequence shown here is derived from an EMBL/GenBank/DDBJ whole genome shotgun (WGS) entry which is preliminary data.</text>
</comment>
<dbReference type="AlphaFoldDB" id="A0A7W7ZRV7"/>
<dbReference type="InterPro" id="IPR029060">
    <property type="entry name" value="PIN-like_dom_sf"/>
</dbReference>
<name>A0A7W7ZRV7_9BACT</name>
<reference evidence="2 3" key="1">
    <citation type="submission" date="2020-08" db="EMBL/GenBank/DDBJ databases">
        <title>Genomic Encyclopedia of Type Strains, Phase IV (KMG-V): Genome sequencing to study the core and pangenomes of soil and plant-associated prokaryotes.</title>
        <authorList>
            <person name="Whitman W."/>
        </authorList>
    </citation>
    <scope>NUCLEOTIDE SEQUENCE [LARGE SCALE GENOMIC DNA]</scope>
    <source>
        <strain evidence="2 3">X5P3</strain>
    </source>
</reference>
<organism evidence="2 3">
    <name type="scientific">Granulicella mallensis</name>
    <dbReference type="NCBI Taxonomy" id="940614"/>
    <lineage>
        <taxon>Bacteria</taxon>
        <taxon>Pseudomonadati</taxon>
        <taxon>Acidobacteriota</taxon>
        <taxon>Terriglobia</taxon>
        <taxon>Terriglobales</taxon>
        <taxon>Acidobacteriaceae</taxon>
        <taxon>Granulicella</taxon>
    </lineage>
</organism>
<evidence type="ECO:0000259" key="1">
    <source>
        <dbReference type="Pfam" id="PF01850"/>
    </source>
</evidence>
<protein>
    <recommendedName>
        <fullName evidence="1">PIN domain-containing protein</fullName>
    </recommendedName>
</protein>
<dbReference type="EMBL" id="JACHIO010000014">
    <property type="protein sequence ID" value="MBB5065020.1"/>
    <property type="molecule type" value="Genomic_DNA"/>
</dbReference>
<dbReference type="Pfam" id="PF01850">
    <property type="entry name" value="PIN"/>
    <property type="match status" value="1"/>
</dbReference>
<gene>
    <name evidence="2" type="ORF">HDF15_003383</name>
</gene>
<evidence type="ECO:0000313" key="2">
    <source>
        <dbReference type="EMBL" id="MBB5065020.1"/>
    </source>
</evidence>
<evidence type="ECO:0000313" key="3">
    <source>
        <dbReference type="Proteomes" id="UP000584867"/>
    </source>
</evidence>
<proteinExistence type="predicted"/>
<dbReference type="InterPro" id="IPR002716">
    <property type="entry name" value="PIN_dom"/>
</dbReference>
<dbReference type="SUPFAM" id="SSF88723">
    <property type="entry name" value="PIN domain-like"/>
    <property type="match status" value="1"/>
</dbReference>
<sequence>MESWLEDRVLHRFAGRILPVEERVADKCSRLFAAAKLAGDNLDMGDVFIAATASVHDLKIATLNRKHFDGLGVELVKF</sequence>
<accession>A0A7W7ZRV7</accession>
<dbReference type="Gene3D" id="3.40.50.1010">
    <property type="entry name" value="5'-nuclease"/>
    <property type="match status" value="1"/>
</dbReference>
<dbReference type="Proteomes" id="UP000584867">
    <property type="component" value="Unassembled WGS sequence"/>
</dbReference>